<name>F5R8E3_METUF</name>
<dbReference type="NCBIfam" id="TIGR00229">
    <property type="entry name" value="sensory_box"/>
    <property type="match status" value="2"/>
</dbReference>
<dbReference type="FunFam" id="3.20.20.450:FF:000001">
    <property type="entry name" value="Cyclic di-GMP phosphodiesterase yahA"/>
    <property type="match status" value="1"/>
</dbReference>
<dbReference type="GO" id="GO:0071111">
    <property type="term" value="F:cyclic-guanylate-specific phosphodiesterase activity"/>
    <property type="evidence" value="ECO:0007669"/>
    <property type="project" value="UniProtKB-EC"/>
</dbReference>
<keyword evidence="2" id="KW-0418">Kinase</keyword>
<dbReference type="GO" id="GO:0000160">
    <property type="term" value="P:phosphorelay signal transduction system"/>
    <property type="evidence" value="ECO:0007669"/>
    <property type="project" value="InterPro"/>
</dbReference>
<gene>
    <name evidence="10" type="ORF">METUNv1_00419</name>
</gene>
<dbReference type="Gene3D" id="3.30.450.20">
    <property type="entry name" value="PAS domain"/>
    <property type="match status" value="2"/>
</dbReference>
<evidence type="ECO:0000313" key="11">
    <source>
        <dbReference type="Proteomes" id="UP000005019"/>
    </source>
</evidence>
<comment type="caution">
    <text evidence="10">The sequence shown here is derived from an EMBL/GenBank/DDBJ whole genome shotgun (WGS) entry which is preliminary data.</text>
</comment>
<accession>F5R8E3</accession>
<dbReference type="InterPro" id="IPR001633">
    <property type="entry name" value="EAL_dom"/>
</dbReference>
<dbReference type="PROSITE" id="PS50887">
    <property type="entry name" value="GGDEF"/>
    <property type="match status" value="1"/>
</dbReference>
<dbReference type="Gene3D" id="3.30.450.40">
    <property type="match status" value="1"/>
</dbReference>
<dbReference type="PANTHER" id="PTHR44757:SF2">
    <property type="entry name" value="BIOFILM ARCHITECTURE MAINTENANCE PROTEIN MBAA"/>
    <property type="match status" value="1"/>
</dbReference>
<feature type="domain" description="Response regulatory" evidence="5">
    <location>
        <begin position="134"/>
        <end position="255"/>
    </location>
</feature>
<dbReference type="Pfam" id="PF00072">
    <property type="entry name" value="Response_reg"/>
    <property type="match status" value="1"/>
</dbReference>
<dbReference type="SUPFAM" id="SSF141868">
    <property type="entry name" value="EAL domain-like"/>
    <property type="match status" value="1"/>
</dbReference>
<sequence length="1128" mass="125835">MRVLYTEDSEFDADLTQRALARCGLDIELRIATSIGRARELLAQTPFDVLLTDLKLPDGTGLELLADVRERGLPLAVIVLTGSGDGDAAIRALKAGADDYLIKRDHYLERLPRVLEAALQRQRTMRARRDRPIRVLSAAASGSGLEGMRTHLQRHAPHIRLEAAVDTEEAAARVPAEGGEAEFDVLLIDSGSQPADALELVKLIRIERQSALPVVVVAGRDSEELASSALHLGVDDYLVRHEGWLYELPATLEKVHRRAELAREEQRLRDMNRRMSWLMASSPTIVYNLRTHGRRYETFWVSENASRILGYPMEDICREGWWLTHLHPQDRDAVLARMDSLTADGQISLEYRFRCLDGREIWVRDELRRVNEAASSEMELVGAWTEITHDKRLALLNEARGEVLDQVVRLAPIGSVLETIVRHMQAIESDMRVSILLCDEVTGALRTGAAPALPAAYNAAIDGAMPGSAVGSCGTAAWLGEPVLVADVLDHPYWADYQPLVALGGFRACWSVPFKDEDGKVLGTFAVYMDRPGLPDATQLSMMTEFSRITALAVQKVRAAAELRQAAAVFESTRDGVFITDLDARIVALNRAFTEISGYPQEEALGQNPRILQSGRHDAAFYQSMWESVLESGYWQGEVWNRRKNGELYQQLLTISTVRNEAGRASRYVGVMTDISQLKRSEAQLDYLAHHDPLTDLPNRLLLQSRVQHAIERAERQRDHFALLFIDLDHFKNVNDSLGHPVGDELLTEIAHRLRTRLREADTLARLGGDEFVLLLENIQMPEDAAQVAQSLLDLLHKPFRVSQERDIYIGASIGIAVYPDDGRTVTELVQHSDVAMYQAKEAGRGAFRFYTEAMSRAAQDRLHLDTRLRRALERGEFALHYQPQIDMASGRIIGAEALIRWLDPEEGMVSPARFIPVAEESGLIVPIGEWVLRTACAQAQAWQAAGHELSIAVNLSARQLQHADMAIRLAELFREFGLGPGRLELELTESMLAGDHAQTEARLQALKALGVELSIDDFGTGYSSLAYLKRFPIDVLKIDQSFVRDIPQDRNDMEIAATIIAMAHTLKLRVIAEGVETPEQHAFLKERGCDAWQGYLRSRPVPADEFEQRFLLCSDAVGAAPSPRSGL</sequence>
<evidence type="ECO:0000259" key="6">
    <source>
        <dbReference type="PROSITE" id="PS50112"/>
    </source>
</evidence>
<dbReference type="SUPFAM" id="SSF55785">
    <property type="entry name" value="PYP-like sensor domain (PAS domain)"/>
    <property type="match status" value="2"/>
</dbReference>
<keyword evidence="4" id="KW-0597">Phosphoprotein</keyword>
<dbReference type="FunFam" id="3.30.70.270:FF:000001">
    <property type="entry name" value="Diguanylate cyclase domain protein"/>
    <property type="match status" value="1"/>
</dbReference>
<organism evidence="10 11">
    <name type="scientific">Methyloversatilis universalis (strain ATCC BAA-1314 / DSM 25237 / JCM 13912 / CCUG 52030 / FAM5)</name>
    <dbReference type="NCBI Taxonomy" id="1000565"/>
    <lineage>
        <taxon>Bacteria</taxon>
        <taxon>Pseudomonadati</taxon>
        <taxon>Pseudomonadota</taxon>
        <taxon>Betaproteobacteria</taxon>
        <taxon>Nitrosomonadales</taxon>
        <taxon>Sterolibacteriaceae</taxon>
        <taxon>Methyloversatilis</taxon>
    </lineage>
</organism>
<dbReference type="eggNOG" id="COG5001">
    <property type="taxonomic scope" value="Bacteria"/>
</dbReference>
<feature type="domain" description="PAS" evidence="6">
    <location>
        <begin position="271"/>
        <end position="345"/>
    </location>
</feature>
<dbReference type="Proteomes" id="UP000005019">
    <property type="component" value="Unassembled WGS sequence"/>
</dbReference>
<dbReference type="SUPFAM" id="SSF55781">
    <property type="entry name" value="GAF domain-like"/>
    <property type="match status" value="1"/>
</dbReference>
<dbReference type="NCBIfam" id="TIGR00254">
    <property type="entry name" value="GGDEF"/>
    <property type="match status" value="1"/>
</dbReference>
<dbReference type="Pfam" id="PF00563">
    <property type="entry name" value="EAL"/>
    <property type="match status" value="1"/>
</dbReference>
<dbReference type="GO" id="GO:0016301">
    <property type="term" value="F:kinase activity"/>
    <property type="evidence" value="ECO:0007669"/>
    <property type="project" value="UniProtKB-KW"/>
</dbReference>
<dbReference type="InterPro" id="IPR001789">
    <property type="entry name" value="Sig_transdc_resp-reg_receiver"/>
</dbReference>
<evidence type="ECO:0000256" key="1">
    <source>
        <dbReference type="ARBA" id="ARBA00022679"/>
    </source>
</evidence>
<dbReference type="PROSITE" id="PS50110">
    <property type="entry name" value="RESPONSE_REGULATORY"/>
    <property type="match status" value="2"/>
</dbReference>
<dbReference type="InterPro" id="IPR000700">
    <property type="entry name" value="PAS-assoc_C"/>
</dbReference>
<dbReference type="InterPro" id="IPR013767">
    <property type="entry name" value="PAS_fold"/>
</dbReference>
<keyword evidence="1" id="KW-0808">Transferase</keyword>
<dbReference type="InterPro" id="IPR003018">
    <property type="entry name" value="GAF"/>
</dbReference>
<evidence type="ECO:0000259" key="7">
    <source>
        <dbReference type="PROSITE" id="PS50113"/>
    </source>
</evidence>
<dbReference type="InterPro" id="IPR035919">
    <property type="entry name" value="EAL_sf"/>
</dbReference>
<dbReference type="InterPro" id="IPR029016">
    <property type="entry name" value="GAF-like_dom_sf"/>
</dbReference>
<comment type="catalytic activity">
    <reaction evidence="3">
        <text>3',3'-c-di-GMP + H2O = 5'-phosphoguanylyl(3'-&gt;5')guanosine + H(+)</text>
        <dbReference type="Rhea" id="RHEA:24902"/>
        <dbReference type="ChEBI" id="CHEBI:15377"/>
        <dbReference type="ChEBI" id="CHEBI:15378"/>
        <dbReference type="ChEBI" id="CHEBI:58754"/>
        <dbReference type="ChEBI" id="CHEBI:58805"/>
        <dbReference type="EC" id="3.1.4.52"/>
    </reaction>
    <physiologicalReaction direction="left-to-right" evidence="3">
        <dbReference type="Rhea" id="RHEA:24903"/>
    </physiologicalReaction>
</comment>
<feature type="domain" description="Response regulatory" evidence="5">
    <location>
        <begin position="2"/>
        <end position="118"/>
    </location>
</feature>
<dbReference type="CDD" id="cd00156">
    <property type="entry name" value="REC"/>
    <property type="match status" value="2"/>
</dbReference>
<dbReference type="SMART" id="SM00065">
    <property type="entry name" value="GAF"/>
    <property type="match status" value="1"/>
</dbReference>
<dbReference type="Pfam" id="PF08447">
    <property type="entry name" value="PAS_3"/>
    <property type="match status" value="1"/>
</dbReference>
<dbReference type="InterPro" id="IPR029787">
    <property type="entry name" value="Nucleotide_cyclase"/>
</dbReference>
<dbReference type="OrthoDB" id="9813903at2"/>
<dbReference type="Pfam" id="PF00989">
    <property type="entry name" value="PAS"/>
    <property type="match status" value="1"/>
</dbReference>
<dbReference type="PROSITE" id="PS50883">
    <property type="entry name" value="EAL"/>
    <property type="match status" value="1"/>
</dbReference>
<evidence type="ECO:0000259" key="8">
    <source>
        <dbReference type="PROSITE" id="PS50883"/>
    </source>
</evidence>
<dbReference type="InterPro" id="IPR035965">
    <property type="entry name" value="PAS-like_dom_sf"/>
</dbReference>
<dbReference type="Gene3D" id="3.20.20.450">
    <property type="entry name" value="EAL domain"/>
    <property type="match status" value="1"/>
</dbReference>
<feature type="domain" description="EAL" evidence="8">
    <location>
        <begin position="862"/>
        <end position="1115"/>
    </location>
</feature>
<feature type="domain" description="PAC" evidence="7">
    <location>
        <begin position="635"/>
        <end position="687"/>
    </location>
</feature>
<evidence type="ECO:0000256" key="3">
    <source>
        <dbReference type="ARBA" id="ARBA00051114"/>
    </source>
</evidence>
<proteinExistence type="predicted"/>
<dbReference type="SMART" id="SM00091">
    <property type="entry name" value="PAS"/>
    <property type="match status" value="2"/>
</dbReference>
<dbReference type="SMART" id="SM00448">
    <property type="entry name" value="REC"/>
    <property type="match status" value="2"/>
</dbReference>
<feature type="modified residue" description="4-aspartylphosphate" evidence="4">
    <location>
        <position position="189"/>
    </location>
</feature>
<dbReference type="CDD" id="cd00130">
    <property type="entry name" value="PAS"/>
    <property type="match status" value="2"/>
</dbReference>
<dbReference type="PROSITE" id="PS50112">
    <property type="entry name" value="PAS"/>
    <property type="match status" value="2"/>
</dbReference>
<dbReference type="AlphaFoldDB" id="F5R8E3"/>
<dbReference type="EMBL" id="AFHG01000029">
    <property type="protein sequence ID" value="EGK73246.1"/>
    <property type="molecule type" value="Genomic_DNA"/>
</dbReference>
<dbReference type="SMART" id="SM00267">
    <property type="entry name" value="GGDEF"/>
    <property type="match status" value="1"/>
</dbReference>
<dbReference type="PANTHER" id="PTHR44757">
    <property type="entry name" value="DIGUANYLATE CYCLASE DGCP"/>
    <property type="match status" value="1"/>
</dbReference>
<dbReference type="Pfam" id="PF13185">
    <property type="entry name" value="GAF_2"/>
    <property type="match status" value="1"/>
</dbReference>
<feature type="domain" description="GGDEF" evidence="9">
    <location>
        <begin position="719"/>
        <end position="853"/>
    </location>
</feature>
<dbReference type="CDD" id="cd01949">
    <property type="entry name" value="GGDEF"/>
    <property type="match status" value="1"/>
</dbReference>
<dbReference type="STRING" id="1000565.METUNv1_00419"/>
<feature type="domain" description="PAS" evidence="6">
    <location>
        <begin position="562"/>
        <end position="608"/>
    </location>
</feature>
<dbReference type="PROSITE" id="PS50113">
    <property type="entry name" value="PAC"/>
    <property type="match status" value="1"/>
</dbReference>
<keyword evidence="11" id="KW-1185">Reference proteome</keyword>
<dbReference type="SMART" id="SM00086">
    <property type="entry name" value="PAC"/>
    <property type="match status" value="2"/>
</dbReference>
<dbReference type="RefSeq" id="WP_008058349.1">
    <property type="nucleotide sequence ID" value="NZ_AFHG01000029.1"/>
</dbReference>
<evidence type="ECO:0000259" key="9">
    <source>
        <dbReference type="PROSITE" id="PS50887"/>
    </source>
</evidence>
<dbReference type="InterPro" id="IPR001610">
    <property type="entry name" value="PAC"/>
</dbReference>
<dbReference type="CDD" id="cd01948">
    <property type="entry name" value="EAL"/>
    <property type="match status" value="1"/>
</dbReference>
<dbReference type="SUPFAM" id="SSF55073">
    <property type="entry name" value="Nucleotide cyclase"/>
    <property type="match status" value="1"/>
</dbReference>
<dbReference type="SMART" id="SM00052">
    <property type="entry name" value="EAL"/>
    <property type="match status" value="1"/>
</dbReference>
<dbReference type="Pfam" id="PF00990">
    <property type="entry name" value="GGDEF"/>
    <property type="match status" value="1"/>
</dbReference>
<dbReference type="InterPro" id="IPR011006">
    <property type="entry name" value="CheY-like_superfamily"/>
</dbReference>
<evidence type="ECO:0000256" key="4">
    <source>
        <dbReference type="PROSITE-ProRule" id="PRU00169"/>
    </source>
</evidence>
<evidence type="ECO:0000313" key="10">
    <source>
        <dbReference type="EMBL" id="EGK73246.1"/>
    </source>
</evidence>
<evidence type="ECO:0000256" key="2">
    <source>
        <dbReference type="ARBA" id="ARBA00022777"/>
    </source>
</evidence>
<dbReference type="GO" id="GO:0006355">
    <property type="term" value="P:regulation of DNA-templated transcription"/>
    <property type="evidence" value="ECO:0007669"/>
    <property type="project" value="InterPro"/>
</dbReference>
<dbReference type="InterPro" id="IPR052155">
    <property type="entry name" value="Biofilm_reg_signaling"/>
</dbReference>
<reference evidence="10 11" key="1">
    <citation type="journal article" date="2011" name="J. Bacteriol.">
        <title>Genome sequence of Methyloversatilis universalis FAM5T, a methylotrophic representative of the order Rhodocyclales.</title>
        <authorList>
            <person name="Kittichotirat W."/>
            <person name="Good N.M."/>
            <person name="Hall R."/>
            <person name="Bringel F."/>
            <person name="Lajus A."/>
            <person name="Medigue C."/>
            <person name="Smalley N.E."/>
            <person name="Beck D."/>
            <person name="Bumgarner R."/>
            <person name="Vuilleumier S."/>
            <person name="Kalyuzhnaya M.G."/>
        </authorList>
    </citation>
    <scope>NUCLEOTIDE SEQUENCE [LARGE SCALE GENOMIC DNA]</scope>
    <source>
        <strain evidence="11">ATCC BAA-1314 / JCM 13912 / FAM5</strain>
    </source>
</reference>
<evidence type="ECO:0000259" key="5">
    <source>
        <dbReference type="PROSITE" id="PS50110"/>
    </source>
</evidence>
<dbReference type="InterPro" id="IPR013655">
    <property type="entry name" value="PAS_fold_3"/>
</dbReference>
<dbReference type="InterPro" id="IPR000160">
    <property type="entry name" value="GGDEF_dom"/>
</dbReference>
<dbReference type="GO" id="GO:0071732">
    <property type="term" value="P:cellular response to nitric oxide"/>
    <property type="evidence" value="ECO:0007669"/>
    <property type="project" value="UniProtKB-ARBA"/>
</dbReference>
<dbReference type="Gene3D" id="3.40.50.2300">
    <property type="match status" value="2"/>
</dbReference>
<dbReference type="InterPro" id="IPR043128">
    <property type="entry name" value="Rev_trsase/Diguanyl_cyclase"/>
</dbReference>
<feature type="modified residue" description="4-aspartylphosphate" evidence="4">
    <location>
        <position position="53"/>
    </location>
</feature>
<dbReference type="SUPFAM" id="SSF52172">
    <property type="entry name" value="CheY-like"/>
    <property type="match status" value="2"/>
</dbReference>
<dbReference type="InterPro" id="IPR000014">
    <property type="entry name" value="PAS"/>
</dbReference>
<dbReference type="Gene3D" id="3.30.70.270">
    <property type="match status" value="1"/>
</dbReference>
<protein>
    <submittedName>
        <fullName evidence="10">Response regulator receiver modulated diguanylate cyclase/phosphodiesterase with PAS/PAC sensor</fullName>
    </submittedName>
</protein>